<dbReference type="HOGENOM" id="CLU_2099151_0_0_1"/>
<dbReference type="Proteomes" id="UP000008281">
    <property type="component" value="Unassembled WGS sequence"/>
</dbReference>
<feature type="region of interest" description="Disordered" evidence="1">
    <location>
        <begin position="1"/>
        <end position="78"/>
    </location>
</feature>
<organism evidence="3">
    <name type="scientific">Caenorhabditis remanei</name>
    <name type="common">Caenorhabditis vulgaris</name>
    <dbReference type="NCBI Taxonomy" id="31234"/>
    <lineage>
        <taxon>Eukaryota</taxon>
        <taxon>Metazoa</taxon>
        <taxon>Ecdysozoa</taxon>
        <taxon>Nematoda</taxon>
        <taxon>Chromadorea</taxon>
        <taxon>Rhabditida</taxon>
        <taxon>Rhabditina</taxon>
        <taxon>Rhabditomorpha</taxon>
        <taxon>Rhabditoidea</taxon>
        <taxon>Rhabditidae</taxon>
        <taxon>Peloderinae</taxon>
        <taxon>Caenorhabditis</taxon>
    </lineage>
</organism>
<dbReference type="EMBL" id="DS268466">
    <property type="protein sequence ID" value="EFP06977.1"/>
    <property type="molecule type" value="Genomic_DNA"/>
</dbReference>
<dbReference type="GeneID" id="9800255"/>
<evidence type="ECO:0000256" key="1">
    <source>
        <dbReference type="SAM" id="MobiDB-lite"/>
    </source>
</evidence>
<reference evidence="2" key="1">
    <citation type="submission" date="2007-07" db="EMBL/GenBank/DDBJ databases">
        <title>PCAP assembly of the Caenorhabditis remanei genome.</title>
        <authorList>
            <consortium name="The Caenorhabditis remanei Sequencing Consortium"/>
            <person name="Wilson R.K."/>
        </authorList>
    </citation>
    <scope>NUCLEOTIDE SEQUENCE [LARGE SCALE GENOMIC DNA]</scope>
    <source>
        <strain evidence="2">PB4641</strain>
    </source>
</reference>
<keyword evidence="3" id="KW-1185">Reference proteome</keyword>
<feature type="compositionally biased region" description="Low complexity" evidence="1">
    <location>
        <begin position="18"/>
        <end position="35"/>
    </location>
</feature>
<name>E3MQN2_CAERE</name>
<feature type="compositionally biased region" description="Basic and acidic residues" evidence="1">
    <location>
        <begin position="67"/>
        <end position="76"/>
    </location>
</feature>
<evidence type="ECO:0000313" key="2">
    <source>
        <dbReference type="EMBL" id="EFP06977.1"/>
    </source>
</evidence>
<dbReference type="AlphaFoldDB" id="E3MQN2"/>
<dbReference type="KEGG" id="crq:GCK72_004026"/>
<dbReference type="RefSeq" id="XP_003101570.2">
    <property type="nucleotide sequence ID" value="XM_003101522.2"/>
</dbReference>
<sequence>MSSSTYQVSRSHKRAFSTTEAAAPPTKKTKTSTVPHATPEVVPRQSKKRSFTQMQTASREFEETDEKPEVKTRAEPMDELDEWIQDIEDYDGFECPNDDDEDFEGVLENMQSVSLF</sequence>
<protein>
    <submittedName>
        <fullName evidence="2">Uncharacterized protein</fullName>
    </submittedName>
</protein>
<proteinExistence type="predicted"/>
<accession>E3MQN2</accession>
<dbReference type="CTD" id="9800255"/>
<evidence type="ECO:0000313" key="3">
    <source>
        <dbReference type="Proteomes" id="UP000008281"/>
    </source>
</evidence>
<gene>
    <name evidence="2" type="ORF">CRE_10376</name>
</gene>